<dbReference type="Pfam" id="PF00415">
    <property type="entry name" value="RCC1"/>
    <property type="match status" value="1"/>
</dbReference>
<keyword evidence="3" id="KW-1185">Reference proteome</keyword>
<gene>
    <name evidence="2" type="ORF">NAEGRDRAFT_63254</name>
</gene>
<dbReference type="GO" id="GO:0005085">
    <property type="term" value="F:guanyl-nucleotide exchange factor activity"/>
    <property type="evidence" value="ECO:0007669"/>
    <property type="project" value="TreeGrafter"/>
</dbReference>
<evidence type="ECO:0000313" key="2">
    <source>
        <dbReference type="EMBL" id="EFC48725.1"/>
    </source>
</evidence>
<dbReference type="Gene3D" id="2.130.10.30">
    <property type="entry name" value="Regulator of chromosome condensation 1/beta-lactamase-inhibitor protein II"/>
    <property type="match status" value="1"/>
</dbReference>
<dbReference type="InterPro" id="IPR009091">
    <property type="entry name" value="RCC1/BLIP-II"/>
</dbReference>
<dbReference type="AlphaFoldDB" id="D2V374"/>
<evidence type="ECO:0000313" key="3">
    <source>
        <dbReference type="Proteomes" id="UP000006671"/>
    </source>
</evidence>
<protein>
    <submittedName>
        <fullName evidence="2">Predicted protein</fullName>
    </submittedName>
</protein>
<dbReference type="InParanoid" id="D2V374"/>
<dbReference type="Proteomes" id="UP000006671">
    <property type="component" value="Unassembled WGS sequence"/>
</dbReference>
<dbReference type="GeneID" id="8862336"/>
<dbReference type="Pfam" id="PF13540">
    <property type="entry name" value="RCC1_2"/>
    <property type="match status" value="1"/>
</dbReference>
<dbReference type="OrthoDB" id="8068875at2759"/>
<dbReference type="STRING" id="5762.D2V374"/>
<dbReference type="eggNOG" id="KOG0941">
    <property type="taxonomic scope" value="Eukaryota"/>
</dbReference>
<dbReference type="PANTHER" id="PTHR45982">
    <property type="entry name" value="REGULATOR OF CHROMOSOME CONDENSATION"/>
    <property type="match status" value="1"/>
</dbReference>
<dbReference type="OMA" id="TSISCKY"/>
<reference evidence="2 3" key="1">
    <citation type="journal article" date="2010" name="Cell">
        <title>The genome of Naegleria gruberi illuminates early eukaryotic versatility.</title>
        <authorList>
            <person name="Fritz-Laylin L.K."/>
            <person name="Prochnik S.E."/>
            <person name="Ginger M.L."/>
            <person name="Dacks J.B."/>
            <person name="Carpenter M.L."/>
            <person name="Field M.C."/>
            <person name="Kuo A."/>
            <person name="Paredez A."/>
            <person name="Chapman J."/>
            <person name="Pham J."/>
            <person name="Shu S."/>
            <person name="Neupane R."/>
            <person name="Cipriano M."/>
            <person name="Mancuso J."/>
            <person name="Tu H."/>
            <person name="Salamov A."/>
            <person name="Lindquist E."/>
            <person name="Shapiro H."/>
            <person name="Lucas S."/>
            <person name="Grigoriev I.V."/>
            <person name="Cande W.Z."/>
            <person name="Fulton C."/>
            <person name="Rokhsar D.S."/>
            <person name="Dawson S.C."/>
        </authorList>
    </citation>
    <scope>NUCLEOTIDE SEQUENCE [LARGE SCALE GENOMIC DNA]</scope>
    <source>
        <strain evidence="2 3">NEG-M</strain>
    </source>
</reference>
<feature type="repeat" description="RCC1" evidence="1">
    <location>
        <begin position="166"/>
        <end position="218"/>
    </location>
</feature>
<dbReference type="RefSeq" id="XP_002681469.1">
    <property type="nucleotide sequence ID" value="XM_002681423.1"/>
</dbReference>
<name>D2V374_NAEGR</name>
<dbReference type="InterPro" id="IPR051553">
    <property type="entry name" value="Ran_GTPase-activating"/>
</dbReference>
<sequence length="363" mass="40307">MNTNNCFLSGDIISSSTYNNSSLLNKLTLSRTLFIKQVAVGSSKVFLFTSENKLIMLQDVENTDLVKNLPLDDRNVLKIAAGHSFIIMTDKSIFREYKKLELEINPKHVKKLISKFDGTALITHNSELYICENYGKAFKKVSTAKDSKFSHASFGSSHSLILSESGNLYTTGSNTYGQLGIAPMITPTEFIMIDKTIVKSPIKFAECGYFHTIAVTVENEIFGVGWNAVGELGDGSVGDKTEWVKATFSVPNNVQINYLTVGYQQSFVVLSDGTIFCCGFNNYGGLGLGDTQSRSTYEKFKTEHVLDNGVIKVNKPIAGGHFTFYCLDPEFNESKGEKQFKAKIFSQYQSRNNSDIIIECNDE</sequence>
<organism evidence="3">
    <name type="scientific">Naegleria gruberi</name>
    <name type="common">Amoeba</name>
    <dbReference type="NCBI Taxonomy" id="5762"/>
    <lineage>
        <taxon>Eukaryota</taxon>
        <taxon>Discoba</taxon>
        <taxon>Heterolobosea</taxon>
        <taxon>Tetramitia</taxon>
        <taxon>Eutetramitia</taxon>
        <taxon>Vahlkampfiidae</taxon>
        <taxon>Naegleria</taxon>
    </lineage>
</organism>
<dbReference type="EMBL" id="GG738850">
    <property type="protein sequence ID" value="EFC48725.1"/>
    <property type="molecule type" value="Genomic_DNA"/>
</dbReference>
<dbReference type="VEuPathDB" id="AmoebaDB:NAEGRDRAFT_63254"/>
<dbReference type="GO" id="GO:0005737">
    <property type="term" value="C:cytoplasm"/>
    <property type="evidence" value="ECO:0007669"/>
    <property type="project" value="TreeGrafter"/>
</dbReference>
<dbReference type="SUPFAM" id="SSF50985">
    <property type="entry name" value="RCC1/BLIP-II"/>
    <property type="match status" value="1"/>
</dbReference>
<proteinExistence type="predicted"/>
<dbReference type="PROSITE" id="PS50012">
    <property type="entry name" value="RCC1_3"/>
    <property type="match status" value="1"/>
</dbReference>
<dbReference type="KEGG" id="ngr:NAEGRDRAFT_63254"/>
<evidence type="ECO:0000256" key="1">
    <source>
        <dbReference type="PROSITE-ProRule" id="PRU00235"/>
    </source>
</evidence>
<dbReference type="InterPro" id="IPR000408">
    <property type="entry name" value="Reg_chr_condens"/>
</dbReference>
<accession>D2V374</accession>
<dbReference type="PANTHER" id="PTHR45982:SF1">
    <property type="entry name" value="REGULATOR OF CHROMOSOME CONDENSATION"/>
    <property type="match status" value="1"/>
</dbReference>